<organism evidence="3 4">
    <name type="scientific">Polyplosphaeria fusca</name>
    <dbReference type="NCBI Taxonomy" id="682080"/>
    <lineage>
        <taxon>Eukaryota</taxon>
        <taxon>Fungi</taxon>
        <taxon>Dikarya</taxon>
        <taxon>Ascomycota</taxon>
        <taxon>Pezizomycotina</taxon>
        <taxon>Dothideomycetes</taxon>
        <taxon>Pleosporomycetidae</taxon>
        <taxon>Pleosporales</taxon>
        <taxon>Tetraplosphaeriaceae</taxon>
        <taxon>Polyplosphaeria</taxon>
    </lineage>
</organism>
<feature type="transmembrane region" description="Helical" evidence="2">
    <location>
        <begin position="83"/>
        <end position="106"/>
    </location>
</feature>
<feature type="transmembrane region" description="Helical" evidence="2">
    <location>
        <begin position="145"/>
        <end position="169"/>
    </location>
</feature>
<gene>
    <name evidence="3" type="ORF">EJ04DRAFT_34701</name>
</gene>
<dbReference type="Proteomes" id="UP000799444">
    <property type="component" value="Unassembled WGS sequence"/>
</dbReference>
<feature type="region of interest" description="Disordered" evidence="1">
    <location>
        <begin position="184"/>
        <end position="203"/>
    </location>
</feature>
<protein>
    <submittedName>
        <fullName evidence="3">Uncharacterized protein</fullName>
    </submittedName>
</protein>
<keyword evidence="2" id="KW-1133">Transmembrane helix</keyword>
<keyword evidence="2" id="KW-0812">Transmembrane</keyword>
<sequence length="203" mass="22199">MVAARTRALQGRPVAVLLPCLSLVTHAFVLLSLLHFSLTSSTNWVSTADIRRAPVVFLVANCGALGASVCGFVGVVKMKSRLIDIYMAVHGTMLSYLSLALLNFFLPLRIDAILPFIPNVRLSPDTACRDLGRAWDPAWVEQCRAGLAVAHMAGAAVAMMLMGAQWWAFGRVWQWEAEARRREVEGWRGDEETAEGASGKSRT</sequence>
<name>A0A9P4UW42_9PLEO</name>
<keyword evidence="2" id="KW-0472">Membrane</keyword>
<proteinExistence type="predicted"/>
<reference evidence="3" key="1">
    <citation type="journal article" date="2020" name="Stud. Mycol.">
        <title>101 Dothideomycetes genomes: a test case for predicting lifestyles and emergence of pathogens.</title>
        <authorList>
            <person name="Haridas S."/>
            <person name="Albert R."/>
            <person name="Binder M."/>
            <person name="Bloem J."/>
            <person name="Labutti K."/>
            <person name="Salamov A."/>
            <person name="Andreopoulos B."/>
            <person name="Baker S."/>
            <person name="Barry K."/>
            <person name="Bills G."/>
            <person name="Bluhm B."/>
            <person name="Cannon C."/>
            <person name="Castanera R."/>
            <person name="Culley D."/>
            <person name="Daum C."/>
            <person name="Ezra D."/>
            <person name="Gonzalez J."/>
            <person name="Henrissat B."/>
            <person name="Kuo A."/>
            <person name="Liang C."/>
            <person name="Lipzen A."/>
            <person name="Lutzoni F."/>
            <person name="Magnuson J."/>
            <person name="Mondo S."/>
            <person name="Nolan M."/>
            <person name="Ohm R."/>
            <person name="Pangilinan J."/>
            <person name="Park H.-J."/>
            <person name="Ramirez L."/>
            <person name="Alfaro M."/>
            <person name="Sun H."/>
            <person name="Tritt A."/>
            <person name="Yoshinaga Y."/>
            <person name="Zwiers L.-H."/>
            <person name="Turgeon B."/>
            <person name="Goodwin S."/>
            <person name="Spatafora J."/>
            <person name="Crous P."/>
            <person name="Grigoriev I."/>
        </authorList>
    </citation>
    <scope>NUCLEOTIDE SEQUENCE</scope>
    <source>
        <strain evidence="3">CBS 125425</strain>
    </source>
</reference>
<feature type="transmembrane region" description="Helical" evidence="2">
    <location>
        <begin position="55"/>
        <end position="76"/>
    </location>
</feature>
<dbReference type="AlphaFoldDB" id="A0A9P4UW42"/>
<evidence type="ECO:0000256" key="1">
    <source>
        <dbReference type="SAM" id="MobiDB-lite"/>
    </source>
</evidence>
<comment type="caution">
    <text evidence="3">The sequence shown here is derived from an EMBL/GenBank/DDBJ whole genome shotgun (WGS) entry which is preliminary data.</text>
</comment>
<accession>A0A9P4UW42</accession>
<keyword evidence="4" id="KW-1185">Reference proteome</keyword>
<dbReference type="EMBL" id="ML996212">
    <property type="protein sequence ID" value="KAF2730647.1"/>
    <property type="molecule type" value="Genomic_DNA"/>
</dbReference>
<evidence type="ECO:0000256" key="2">
    <source>
        <dbReference type="SAM" id="Phobius"/>
    </source>
</evidence>
<feature type="transmembrane region" description="Helical" evidence="2">
    <location>
        <begin position="14"/>
        <end position="35"/>
    </location>
</feature>
<evidence type="ECO:0000313" key="4">
    <source>
        <dbReference type="Proteomes" id="UP000799444"/>
    </source>
</evidence>
<evidence type="ECO:0000313" key="3">
    <source>
        <dbReference type="EMBL" id="KAF2730647.1"/>
    </source>
</evidence>